<gene>
    <name evidence="2" type="ORF">PENSTE_c013G08824</name>
</gene>
<comment type="caution">
    <text evidence="2">The sequence shown here is derived from an EMBL/GenBank/DDBJ whole genome shotgun (WGS) entry which is preliminary data.</text>
</comment>
<evidence type="ECO:0000313" key="3">
    <source>
        <dbReference type="Proteomes" id="UP000191285"/>
    </source>
</evidence>
<dbReference type="AlphaFoldDB" id="A0A1V6T1Y9"/>
<name>A0A1V6T1Y9_9EURO</name>
<keyword evidence="3" id="KW-1185">Reference proteome</keyword>
<proteinExistence type="predicted"/>
<reference evidence="3" key="1">
    <citation type="journal article" date="2017" name="Nat. Microbiol.">
        <title>Global analysis of biosynthetic gene clusters reveals vast potential of secondary metabolite production in Penicillium species.</title>
        <authorList>
            <person name="Nielsen J.C."/>
            <person name="Grijseels S."/>
            <person name="Prigent S."/>
            <person name="Ji B."/>
            <person name="Dainat J."/>
            <person name="Nielsen K.F."/>
            <person name="Frisvad J.C."/>
            <person name="Workman M."/>
            <person name="Nielsen J."/>
        </authorList>
    </citation>
    <scope>NUCLEOTIDE SEQUENCE [LARGE SCALE GENOMIC DNA]</scope>
    <source>
        <strain evidence="3">IBT 24891</strain>
    </source>
</reference>
<protein>
    <submittedName>
        <fullName evidence="2">Uncharacterized protein</fullName>
    </submittedName>
</protein>
<evidence type="ECO:0000256" key="1">
    <source>
        <dbReference type="SAM" id="MobiDB-lite"/>
    </source>
</evidence>
<evidence type="ECO:0000313" key="2">
    <source>
        <dbReference type="EMBL" id="OQE20307.1"/>
    </source>
</evidence>
<dbReference type="Proteomes" id="UP000191285">
    <property type="component" value="Unassembled WGS sequence"/>
</dbReference>
<organism evidence="2 3">
    <name type="scientific">Penicillium steckii</name>
    <dbReference type="NCBI Taxonomy" id="303698"/>
    <lineage>
        <taxon>Eukaryota</taxon>
        <taxon>Fungi</taxon>
        <taxon>Dikarya</taxon>
        <taxon>Ascomycota</taxon>
        <taxon>Pezizomycotina</taxon>
        <taxon>Eurotiomycetes</taxon>
        <taxon>Eurotiomycetidae</taxon>
        <taxon>Eurotiales</taxon>
        <taxon>Aspergillaceae</taxon>
        <taxon>Penicillium</taxon>
    </lineage>
</organism>
<sequence length="212" mass="23793">MPISEFLDPQLRGHPNPHPLSGYAHAPIPNRNPDWKPDLIQVVSESTLNAPEGSPVPFTTQNVTDTLQCRRPRYPMVKVNRINSRVCDIVVHRQIMCGICFETMAEYRNHLSAVHPGATISTGDDDALPEHWKNGTRALRKWVLSGGWRKADYDSEPFRGPVHSLLGEYCDFLEAHAQARQQIIRLAVRISLPSTFGLLVSKLADQKQSLPS</sequence>
<accession>A0A1V6T1Y9</accession>
<dbReference type="EMBL" id="MLKD01000013">
    <property type="protein sequence ID" value="OQE20307.1"/>
    <property type="molecule type" value="Genomic_DNA"/>
</dbReference>
<feature type="region of interest" description="Disordered" evidence="1">
    <location>
        <begin position="1"/>
        <end position="21"/>
    </location>
</feature>
<dbReference type="OrthoDB" id="5233426at2759"/>